<evidence type="ECO:0000313" key="2">
    <source>
        <dbReference type="Proteomes" id="UP000198948"/>
    </source>
</evidence>
<evidence type="ECO:0000313" key="1">
    <source>
        <dbReference type="EMBL" id="SES09522.1"/>
    </source>
</evidence>
<dbReference type="EMBL" id="FOHA01000033">
    <property type="protein sequence ID" value="SES09522.1"/>
    <property type="molecule type" value="Genomic_DNA"/>
</dbReference>
<proteinExistence type="predicted"/>
<dbReference type="AlphaFoldDB" id="A0A1H9UJH9"/>
<sequence length="40" mass="4537">MANLFRNLTHLLGSITNLDGAQSMRALISINAELKRRQRL</sequence>
<name>A0A1H9UJH9_9LACT</name>
<protein>
    <submittedName>
        <fullName evidence="1">DNA segregation ATPase FtsK/SpoIIIE, S-DNA-T family</fullName>
    </submittedName>
</protein>
<gene>
    <name evidence="1" type="ORF">SAMN04488559_13315</name>
</gene>
<dbReference type="STRING" id="142588.SAMN04488559_13315"/>
<reference evidence="1 2" key="1">
    <citation type="submission" date="2016-10" db="EMBL/GenBank/DDBJ databases">
        <authorList>
            <person name="de Groot N.N."/>
        </authorList>
    </citation>
    <scope>NUCLEOTIDE SEQUENCE [LARGE SCALE GENOMIC DNA]</scope>
    <source>
        <strain evidence="1 2">DSM 13760</strain>
    </source>
</reference>
<accession>A0A1H9UJH9</accession>
<dbReference type="Proteomes" id="UP000198948">
    <property type="component" value="Unassembled WGS sequence"/>
</dbReference>
<keyword evidence="2" id="KW-1185">Reference proteome</keyword>
<organism evidence="1 2">
    <name type="scientific">Isobaculum melis</name>
    <dbReference type="NCBI Taxonomy" id="142588"/>
    <lineage>
        <taxon>Bacteria</taxon>
        <taxon>Bacillati</taxon>
        <taxon>Bacillota</taxon>
        <taxon>Bacilli</taxon>
        <taxon>Lactobacillales</taxon>
        <taxon>Carnobacteriaceae</taxon>
        <taxon>Isobaculum</taxon>
    </lineage>
</organism>
<feature type="non-terminal residue" evidence="1">
    <location>
        <position position="40"/>
    </location>
</feature>